<evidence type="ECO:0000256" key="1">
    <source>
        <dbReference type="SAM" id="SignalP"/>
    </source>
</evidence>
<evidence type="ECO:0000313" key="2">
    <source>
        <dbReference type="EMBL" id="GCE07113.1"/>
    </source>
</evidence>
<reference evidence="3" key="1">
    <citation type="submission" date="2018-12" db="EMBL/GenBank/DDBJ databases">
        <title>Tengunoibacter tsumagoiensis gen. nov., sp. nov., Dictyobacter kobayashii sp. nov., D. alpinus sp. nov., and D. joshuensis sp. nov. and description of Dictyobacteraceae fam. nov. within the order Ktedonobacterales isolated from Tengu-no-mugimeshi.</title>
        <authorList>
            <person name="Wang C.M."/>
            <person name="Zheng Y."/>
            <person name="Sakai Y."/>
            <person name="Toyoda A."/>
            <person name="Minakuchi Y."/>
            <person name="Abe K."/>
            <person name="Yokota A."/>
            <person name="Yabe S."/>
        </authorList>
    </citation>
    <scope>NUCLEOTIDE SEQUENCE [LARGE SCALE GENOMIC DNA]</scope>
    <source>
        <strain evidence="3">S-27</strain>
    </source>
</reference>
<proteinExistence type="predicted"/>
<dbReference type="Gene3D" id="3.40.50.1820">
    <property type="entry name" value="alpha/beta hydrolase"/>
    <property type="match status" value="1"/>
</dbReference>
<keyword evidence="3" id="KW-1185">Reference proteome</keyword>
<dbReference type="OrthoDB" id="5524362at2"/>
<organism evidence="2 3">
    <name type="scientific">Dictyobacter aurantiacus</name>
    <dbReference type="NCBI Taxonomy" id="1936993"/>
    <lineage>
        <taxon>Bacteria</taxon>
        <taxon>Bacillati</taxon>
        <taxon>Chloroflexota</taxon>
        <taxon>Ktedonobacteria</taxon>
        <taxon>Ktedonobacterales</taxon>
        <taxon>Dictyobacteraceae</taxon>
        <taxon>Dictyobacter</taxon>
    </lineage>
</organism>
<sequence>MALHQRAILLFLLVLLMLSGMALEPRAAHAATQAGTCQSFNVPVTLDDDLSTPATIYGELCNPAGGPSHTVQLLVPGGTYGHIYWNFPYQPQNYSYVQALTAAGYSTFNIDRIGTGRSSHPPIGLLTVSMVTNAYVIHQVVYALRNGNIASHAFGRVLLASVDTK</sequence>
<evidence type="ECO:0008006" key="4">
    <source>
        <dbReference type="Google" id="ProtNLM"/>
    </source>
</evidence>
<feature type="signal peptide" evidence="1">
    <location>
        <begin position="1"/>
        <end position="30"/>
    </location>
</feature>
<keyword evidence="1" id="KW-0732">Signal</keyword>
<dbReference type="SUPFAM" id="SSF53474">
    <property type="entry name" value="alpha/beta-Hydrolases"/>
    <property type="match status" value="1"/>
</dbReference>
<feature type="chain" id="PRO_5019455544" description="Serine aminopeptidase S33 domain-containing protein" evidence="1">
    <location>
        <begin position="31"/>
        <end position="165"/>
    </location>
</feature>
<evidence type="ECO:0000313" key="3">
    <source>
        <dbReference type="Proteomes" id="UP000287224"/>
    </source>
</evidence>
<accession>A0A401ZJT4</accession>
<dbReference type="InterPro" id="IPR029058">
    <property type="entry name" value="AB_hydrolase_fold"/>
</dbReference>
<gene>
    <name evidence="2" type="ORF">KDAU_44420</name>
</gene>
<name>A0A401ZJT4_9CHLR</name>
<dbReference type="AlphaFoldDB" id="A0A401ZJT4"/>
<comment type="caution">
    <text evidence="2">The sequence shown here is derived from an EMBL/GenBank/DDBJ whole genome shotgun (WGS) entry which is preliminary data.</text>
</comment>
<dbReference type="EMBL" id="BIFQ01000001">
    <property type="protein sequence ID" value="GCE07113.1"/>
    <property type="molecule type" value="Genomic_DNA"/>
</dbReference>
<dbReference type="RefSeq" id="WP_126598115.1">
    <property type="nucleotide sequence ID" value="NZ_BIFQ01000001.1"/>
</dbReference>
<dbReference type="Proteomes" id="UP000287224">
    <property type="component" value="Unassembled WGS sequence"/>
</dbReference>
<protein>
    <recommendedName>
        <fullName evidence="4">Serine aminopeptidase S33 domain-containing protein</fullName>
    </recommendedName>
</protein>